<dbReference type="PANTHER" id="PTHR31118">
    <property type="entry name" value="CYCLASE-LIKE PROTEIN 2"/>
    <property type="match status" value="1"/>
</dbReference>
<dbReference type="AlphaFoldDB" id="A0A8W8MQF6"/>
<proteinExistence type="inferred from homology"/>
<feature type="chain" id="PRO_5036451426" description="Kynurenine formamidase" evidence="2">
    <location>
        <begin position="29"/>
        <end position="302"/>
    </location>
</feature>
<evidence type="ECO:0000313" key="3">
    <source>
        <dbReference type="EnsemblMetazoa" id="G34851.4:cds"/>
    </source>
</evidence>
<dbReference type="SUPFAM" id="SSF102198">
    <property type="entry name" value="Putative cyclase"/>
    <property type="match status" value="1"/>
</dbReference>
<accession>A0A8W8MQF6</accession>
<dbReference type="Pfam" id="PF04199">
    <property type="entry name" value="Cyclase"/>
    <property type="match status" value="1"/>
</dbReference>
<dbReference type="Gene3D" id="3.50.30.50">
    <property type="entry name" value="Putative cyclase"/>
    <property type="match status" value="1"/>
</dbReference>
<keyword evidence="2" id="KW-0732">Signal</keyword>
<reference evidence="3" key="1">
    <citation type="submission" date="2022-08" db="UniProtKB">
        <authorList>
            <consortium name="EnsemblMetazoa"/>
        </authorList>
    </citation>
    <scope>IDENTIFICATION</scope>
    <source>
        <strain evidence="3">05x7-T-G4-1.051#20</strain>
    </source>
</reference>
<dbReference type="Proteomes" id="UP000005408">
    <property type="component" value="Unassembled WGS sequence"/>
</dbReference>
<dbReference type="InterPro" id="IPR007325">
    <property type="entry name" value="KFase/CYL"/>
</dbReference>
<dbReference type="GO" id="GO:0019441">
    <property type="term" value="P:L-tryptophan catabolic process to kynurenine"/>
    <property type="evidence" value="ECO:0007669"/>
    <property type="project" value="InterPro"/>
</dbReference>
<protein>
    <recommendedName>
        <fullName evidence="5">Kynurenine formamidase</fullName>
    </recommendedName>
</protein>
<evidence type="ECO:0000256" key="1">
    <source>
        <dbReference type="ARBA" id="ARBA00007865"/>
    </source>
</evidence>
<sequence>DGGNHNKMAVFLNLCVFFLTASIALVQAAPRIVDLSHRQDGNSLTWPGNPSYNFTQLFRGFAELYGFWYENNHFAMPEHMGTHIDAPVHTTQGMWKTDQIPIEKLYGPGVIINVKEKVKSNPDYRVTVEDLMMWEKKFGEMPRHAIAIMNSGWSDKYPNKTQIFGSTQHDNASSFHFPSWHVDAVTWLINKRQINAVGVDTPSTDFGQASVSASFPCHTTLGRNNVVGIEYVANLDKVPENGSTIYVPVLKLFDGSGGPARVFATYDDEPNKTNAAAILANPTSLFRFAIYFSMILLCEIGL</sequence>
<evidence type="ECO:0008006" key="5">
    <source>
        <dbReference type="Google" id="ProtNLM"/>
    </source>
</evidence>
<evidence type="ECO:0000313" key="4">
    <source>
        <dbReference type="Proteomes" id="UP000005408"/>
    </source>
</evidence>
<dbReference type="GO" id="GO:0004061">
    <property type="term" value="F:arylformamidase activity"/>
    <property type="evidence" value="ECO:0007669"/>
    <property type="project" value="InterPro"/>
</dbReference>
<dbReference type="PANTHER" id="PTHR31118:SF12">
    <property type="entry name" value="CYCLASE-LIKE PROTEIN 2"/>
    <property type="match status" value="1"/>
</dbReference>
<evidence type="ECO:0000256" key="2">
    <source>
        <dbReference type="SAM" id="SignalP"/>
    </source>
</evidence>
<comment type="similarity">
    <text evidence="1">Belongs to the Cyclase 1 superfamily.</text>
</comment>
<dbReference type="InterPro" id="IPR037175">
    <property type="entry name" value="KFase_sf"/>
</dbReference>
<dbReference type="EnsemblMetazoa" id="G34851.4">
    <property type="protein sequence ID" value="G34851.4:cds"/>
    <property type="gene ID" value="G34851"/>
</dbReference>
<name>A0A8W8MQF6_MAGGI</name>
<keyword evidence="4" id="KW-1185">Reference proteome</keyword>
<feature type="signal peptide" evidence="2">
    <location>
        <begin position="1"/>
        <end position="28"/>
    </location>
</feature>
<organism evidence="3 4">
    <name type="scientific">Magallana gigas</name>
    <name type="common">Pacific oyster</name>
    <name type="synonym">Crassostrea gigas</name>
    <dbReference type="NCBI Taxonomy" id="29159"/>
    <lineage>
        <taxon>Eukaryota</taxon>
        <taxon>Metazoa</taxon>
        <taxon>Spiralia</taxon>
        <taxon>Lophotrochozoa</taxon>
        <taxon>Mollusca</taxon>
        <taxon>Bivalvia</taxon>
        <taxon>Autobranchia</taxon>
        <taxon>Pteriomorphia</taxon>
        <taxon>Ostreida</taxon>
        <taxon>Ostreoidea</taxon>
        <taxon>Ostreidae</taxon>
        <taxon>Magallana</taxon>
    </lineage>
</organism>